<dbReference type="Proteomes" id="UP000006038">
    <property type="component" value="Chromosome 8"/>
</dbReference>
<name>J3MSF1_ORYBR</name>
<keyword evidence="2" id="KW-1185">Reference proteome</keyword>
<dbReference type="EnsemblPlants" id="OB08G20300.1">
    <property type="protein sequence ID" value="OB08G20300.1"/>
    <property type="gene ID" value="OB08G20300"/>
</dbReference>
<gene>
    <name evidence="1" type="primary">LOC121055198</name>
</gene>
<reference evidence="1" key="2">
    <citation type="submission" date="2013-04" db="UniProtKB">
        <authorList>
            <consortium name="EnsemblPlants"/>
        </authorList>
    </citation>
    <scope>IDENTIFICATION</scope>
</reference>
<organism evidence="1">
    <name type="scientific">Oryza brachyantha</name>
    <name type="common">malo sina</name>
    <dbReference type="NCBI Taxonomy" id="4533"/>
    <lineage>
        <taxon>Eukaryota</taxon>
        <taxon>Viridiplantae</taxon>
        <taxon>Streptophyta</taxon>
        <taxon>Embryophyta</taxon>
        <taxon>Tracheophyta</taxon>
        <taxon>Spermatophyta</taxon>
        <taxon>Magnoliopsida</taxon>
        <taxon>Liliopsida</taxon>
        <taxon>Poales</taxon>
        <taxon>Poaceae</taxon>
        <taxon>BOP clade</taxon>
        <taxon>Oryzoideae</taxon>
        <taxon>Oryzeae</taxon>
        <taxon>Oryzinae</taxon>
        <taxon>Oryza</taxon>
    </lineage>
</organism>
<accession>J3MSF1</accession>
<protein>
    <submittedName>
        <fullName evidence="1">Uncharacterized protein</fullName>
    </submittedName>
</protein>
<evidence type="ECO:0000313" key="1">
    <source>
        <dbReference type="EnsemblPlants" id="OB08G20300.1"/>
    </source>
</evidence>
<reference evidence="1" key="1">
    <citation type="journal article" date="2013" name="Nat. Commun.">
        <title>Whole-genome sequencing of Oryza brachyantha reveals mechanisms underlying Oryza genome evolution.</title>
        <authorList>
            <person name="Chen J."/>
            <person name="Huang Q."/>
            <person name="Gao D."/>
            <person name="Wang J."/>
            <person name="Lang Y."/>
            <person name="Liu T."/>
            <person name="Li B."/>
            <person name="Bai Z."/>
            <person name="Luis Goicoechea J."/>
            <person name="Liang C."/>
            <person name="Chen C."/>
            <person name="Zhang W."/>
            <person name="Sun S."/>
            <person name="Liao Y."/>
            <person name="Zhang X."/>
            <person name="Yang L."/>
            <person name="Song C."/>
            <person name="Wang M."/>
            <person name="Shi J."/>
            <person name="Liu G."/>
            <person name="Liu J."/>
            <person name="Zhou H."/>
            <person name="Zhou W."/>
            <person name="Yu Q."/>
            <person name="An N."/>
            <person name="Chen Y."/>
            <person name="Cai Q."/>
            <person name="Wang B."/>
            <person name="Liu B."/>
            <person name="Min J."/>
            <person name="Huang Y."/>
            <person name="Wu H."/>
            <person name="Li Z."/>
            <person name="Zhang Y."/>
            <person name="Yin Y."/>
            <person name="Song W."/>
            <person name="Jiang J."/>
            <person name="Jackson S.A."/>
            <person name="Wing R.A."/>
            <person name="Wang J."/>
            <person name="Chen M."/>
        </authorList>
    </citation>
    <scope>NUCLEOTIDE SEQUENCE [LARGE SCALE GENOMIC DNA]</scope>
    <source>
        <strain evidence="1">cv. IRGC 101232</strain>
    </source>
</reference>
<sequence length="97" mass="11123">MGDINTNILTALGKFRSIDKQQTVAQHPGRSEWIITTQKGIPTQCLNSREQQTMVHHPTKTATRNQRLHRFTMDHQRVLRQAGCRRSKIQSSTTLTV</sequence>
<proteinExistence type="predicted"/>
<dbReference type="HOGENOM" id="CLU_2350134_0_0_1"/>
<dbReference type="Gramene" id="OB08G20300.1">
    <property type="protein sequence ID" value="OB08G20300.1"/>
    <property type="gene ID" value="OB08G20300"/>
</dbReference>
<dbReference type="AlphaFoldDB" id="J3MSF1"/>
<evidence type="ECO:0000313" key="2">
    <source>
        <dbReference type="Proteomes" id="UP000006038"/>
    </source>
</evidence>